<sequence>MHFIPMVNKRSSQRSLGLRGQNRLLEEVLSGEERRKEDLEEYEEKKGRILYGNHTGKSEK</sequence>
<dbReference type="Proteomes" id="UP000054995">
    <property type="component" value="Unassembled WGS sequence"/>
</dbReference>
<name>A0A0V1FUW8_TRIPS</name>
<gene>
    <name evidence="2" type="ORF">T4D_5541</name>
</gene>
<evidence type="ECO:0000313" key="3">
    <source>
        <dbReference type="Proteomes" id="UP000054995"/>
    </source>
</evidence>
<comment type="caution">
    <text evidence="2">The sequence shown here is derived from an EMBL/GenBank/DDBJ whole genome shotgun (WGS) entry which is preliminary data.</text>
</comment>
<organism evidence="2 3">
    <name type="scientific">Trichinella pseudospiralis</name>
    <name type="common">Parasitic roundworm</name>
    <dbReference type="NCBI Taxonomy" id="6337"/>
    <lineage>
        <taxon>Eukaryota</taxon>
        <taxon>Metazoa</taxon>
        <taxon>Ecdysozoa</taxon>
        <taxon>Nematoda</taxon>
        <taxon>Enoplea</taxon>
        <taxon>Dorylaimia</taxon>
        <taxon>Trichinellida</taxon>
        <taxon>Trichinellidae</taxon>
        <taxon>Trichinella</taxon>
    </lineage>
</organism>
<keyword evidence="3" id="KW-1185">Reference proteome</keyword>
<feature type="region of interest" description="Disordered" evidence="1">
    <location>
        <begin position="34"/>
        <end position="60"/>
    </location>
</feature>
<evidence type="ECO:0000256" key="1">
    <source>
        <dbReference type="SAM" id="MobiDB-lite"/>
    </source>
</evidence>
<dbReference type="AlphaFoldDB" id="A0A0V1FUW8"/>
<reference evidence="2 3" key="1">
    <citation type="submission" date="2015-01" db="EMBL/GenBank/DDBJ databases">
        <title>Evolution of Trichinella species and genotypes.</title>
        <authorList>
            <person name="Korhonen P.K."/>
            <person name="Edoardo P."/>
            <person name="Giuseppe L.R."/>
            <person name="Gasser R.B."/>
        </authorList>
    </citation>
    <scope>NUCLEOTIDE SEQUENCE [LARGE SCALE GENOMIC DNA]</scope>
    <source>
        <strain evidence="2">ISS470</strain>
    </source>
</reference>
<accession>A0A0V1FUW8</accession>
<protein>
    <submittedName>
        <fullName evidence="2">Uncharacterized protein</fullName>
    </submittedName>
</protein>
<evidence type="ECO:0000313" key="2">
    <source>
        <dbReference type="EMBL" id="KRY89769.1"/>
    </source>
</evidence>
<feature type="compositionally biased region" description="Basic and acidic residues" evidence="1">
    <location>
        <begin position="34"/>
        <end position="47"/>
    </location>
</feature>
<dbReference type="EMBL" id="JYDT01000028">
    <property type="protein sequence ID" value="KRY89769.1"/>
    <property type="molecule type" value="Genomic_DNA"/>
</dbReference>
<proteinExistence type="predicted"/>